<dbReference type="InterPro" id="IPR025476">
    <property type="entry name" value="Helitron_helicase-like"/>
</dbReference>
<comment type="catalytic activity">
    <reaction evidence="1">
        <text>ATP + H2O = ADP + phosphate + H(+)</text>
        <dbReference type="Rhea" id="RHEA:13065"/>
        <dbReference type="ChEBI" id="CHEBI:15377"/>
        <dbReference type="ChEBI" id="CHEBI:15378"/>
        <dbReference type="ChEBI" id="CHEBI:30616"/>
        <dbReference type="ChEBI" id="CHEBI:43474"/>
        <dbReference type="ChEBI" id="CHEBI:456216"/>
        <dbReference type="EC" id="5.6.2.3"/>
    </reaction>
</comment>
<dbReference type="PANTHER" id="PTHR10492:SF95">
    <property type="entry name" value="HELITRON HELICASE-LIKE DOMAIN-CONTAINING PROTEIN"/>
    <property type="match status" value="1"/>
</dbReference>
<evidence type="ECO:0000256" key="1">
    <source>
        <dbReference type="RuleBase" id="RU363044"/>
    </source>
</evidence>
<feature type="compositionally biased region" description="Acidic residues" evidence="2">
    <location>
        <begin position="148"/>
        <end position="157"/>
    </location>
</feature>
<protein>
    <recommendedName>
        <fullName evidence="1">ATP-dependent DNA helicase</fullName>
        <ecNumber evidence="1">5.6.2.3</ecNumber>
    </recommendedName>
</protein>
<dbReference type="OrthoDB" id="3366231at2759"/>
<dbReference type="InterPro" id="IPR027417">
    <property type="entry name" value="P-loop_NTPase"/>
</dbReference>
<evidence type="ECO:0000313" key="7">
    <source>
        <dbReference type="Proteomes" id="UP000218209"/>
    </source>
</evidence>
<dbReference type="GO" id="GO:0006310">
    <property type="term" value="P:DNA recombination"/>
    <property type="evidence" value="ECO:0007669"/>
    <property type="project" value="UniProtKB-KW"/>
</dbReference>
<dbReference type="GO" id="GO:0006281">
    <property type="term" value="P:DNA repair"/>
    <property type="evidence" value="ECO:0007669"/>
    <property type="project" value="UniProtKB-KW"/>
</dbReference>
<feature type="compositionally biased region" description="Basic and acidic residues" evidence="2">
    <location>
        <begin position="47"/>
        <end position="61"/>
    </location>
</feature>
<dbReference type="SUPFAM" id="SSF52540">
    <property type="entry name" value="P-loop containing nucleoside triphosphate hydrolases"/>
    <property type="match status" value="2"/>
</dbReference>
<dbReference type="EC" id="5.6.2.3" evidence="1"/>
<feature type="domain" description="DNA helicase Pif1-like 2B" evidence="5">
    <location>
        <begin position="1559"/>
        <end position="1605"/>
    </location>
</feature>
<keyword evidence="1" id="KW-0347">Helicase</keyword>
<feature type="region of interest" description="Disordered" evidence="2">
    <location>
        <begin position="142"/>
        <end position="162"/>
    </location>
</feature>
<dbReference type="GO" id="GO:0043139">
    <property type="term" value="F:5'-3' DNA helicase activity"/>
    <property type="evidence" value="ECO:0007669"/>
    <property type="project" value="UniProtKB-EC"/>
</dbReference>
<evidence type="ECO:0000256" key="2">
    <source>
        <dbReference type="SAM" id="MobiDB-lite"/>
    </source>
</evidence>
<feature type="region of interest" description="Disordered" evidence="2">
    <location>
        <begin position="1444"/>
        <end position="1463"/>
    </location>
</feature>
<dbReference type="Proteomes" id="UP000218209">
    <property type="component" value="Unassembled WGS sequence"/>
</dbReference>
<keyword evidence="1" id="KW-0067">ATP-binding</keyword>
<proteinExistence type="inferred from homology"/>
<feature type="region of interest" description="Disordered" evidence="2">
    <location>
        <begin position="767"/>
        <end position="793"/>
    </location>
</feature>
<keyword evidence="1" id="KW-0547">Nucleotide-binding</keyword>
<evidence type="ECO:0000259" key="5">
    <source>
        <dbReference type="Pfam" id="PF21530"/>
    </source>
</evidence>
<reference evidence="6 7" key="1">
    <citation type="submission" date="2017-03" db="EMBL/GenBank/DDBJ databases">
        <title>WGS assembly of Porphyra umbilicalis.</title>
        <authorList>
            <person name="Brawley S.H."/>
            <person name="Blouin N.A."/>
            <person name="Ficko-Blean E."/>
            <person name="Wheeler G.L."/>
            <person name="Lohr M."/>
            <person name="Goodson H.V."/>
            <person name="Jenkins J.W."/>
            <person name="Blaby-Haas C.E."/>
            <person name="Helliwell K.E."/>
            <person name="Chan C."/>
            <person name="Marriage T."/>
            <person name="Bhattacharya D."/>
            <person name="Klein A.S."/>
            <person name="Badis Y."/>
            <person name="Brodie J."/>
            <person name="Cao Y."/>
            <person name="Collen J."/>
            <person name="Dittami S.M."/>
            <person name="Gachon C.M."/>
            <person name="Green B.R."/>
            <person name="Karpowicz S."/>
            <person name="Kim J.W."/>
            <person name="Kudahl U."/>
            <person name="Lin S."/>
            <person name="Michel G."/>
            <person name="Mittag M."/>
            <person name="Olson B.J."/>
            <person name="Pangilinan J."/>
            <person name="Peng Y."/>
            <person name="Qiu H."/>
            <person name="Shu S."/>
            <person name="Singer J.T."/>
            <person name="Smith A.G."/>
            <person name="Sprecher B.N."/>
            <person name="Wagner V."/>
            <person name="Wang W."/>
            <person name="Wang Z.-Y."/>
            <person name="Yan J."/>
            <person name="Yarish C."/>
            <person name="Zoeuner-Riek S."/>
            <person name="Zhuang Y."/>
            <person name="Zou Y."/>
            <person name="Lindquist E.A."/>
            <person name="Grimwood J."/>
            <person name="Barry K."/>
            <person name="Rokhsar D.S."/>
            <person name="Schmutz J."/>
            <person name="Stiller J.W."/>
            <person name="Grossman A.R."/>
            <person name="Prochnik S.E."/>
        </authorList>
    </citation>
    <scope>NUCLEOTIDE SEQUENCE [LARGE SCALE GENOMIC DNA]</scope>
    <source>
        <strain evidence="6">4086291</strain>
    </source>
</reference>
<keyword evidence="1" id="KW-0233">DNA recombination</keyword>
<feature type="region of interest" description="Disordered" evidence="2">
    <location>
        <begin position="1"/>
        <end position="26"/>
    </location>
</feature>
<dbReference type="InterPro" id="IPR049163">
    <property type="entry name" value="Pif1-like_2B_dom"/>
</dbReference>
<evidence type="ECO:0000259" key="4">
    <source>
        <dbReference type="Pfam" id="PF14214"/>
    </source>
</evidence>
<dbReference type="EMBL" id="KV918955">
    <property type="protein sequence ID" value="OSX74282.1"/>
    <property type="molecule type" value="Genomic_DNA"/>
</dbReference>
<organism evidence="6 7">
    <name type="scientific">Porphyra umbilicalis</name>
    <name type="common">Purple laver</name>
    <name type="synonym">Red alga</name>
    <dbReference type="NCBI Taxonomy" id="2786"/>
    <lineage>
        <taxon>Eukaryota</taxon>
        <taxon>Rhodophyta</taxon>
        <taxon>Bangiophyceae</taxon>
        <taxon>Bangiales</taxon>
        <taxon>Bangiaceae</taxon>
        <taxon>Porphyra</taxon>
    </lineage>
</organism>
<dbReference type="Pfam" id="PF21530">
    <property type="entry name" value="Pif1_2B_dom"/>
    <property type="match status" value="1"/>
</dbReference>
<feature type="region of interest" description="Disordered" evidence="2">
    <location>
        <begin position="45"/>
        <end position="112"/>
    </location>
</feature>
<dbReference type="Pfam" id="PF05970">
    <property type="entry name" value="PIF1"/>
    <property type="match status" value="1"/>
</dbReference>
<keyword evidence="7" id="KW-1185">Reference proteome</keyword>
<comment type="cofactor">
    <cofactor evidence="1">
        <name>Mg(2+)</name>
        <dbReference type="ChEBI" id="CHEBI:18420"/>
    </cofactor>
</comment>
<evidence type="ECO:0000259" key="3">
    <source>
        <dbReference type="Pfam" id="PF05970"/>
    </source>
</evidence>
<feature type="domain" description="Helitron helicase-like" evidence="4">
    <location>
        <begin position="515"/>
        <end position="696"/>
    </location>
</feature>
<sequence>MAVSDDEIRPVASRELPASEPQNAAGVTSVVAAQVEIDRALALSTAMDEKRRRRREQDAARRARLAQDPVAAAAARERAAANRARRRKRLRDTDPEASASVQAENTAAHAAARRRLQAGAAVASAHGSAARADLRSRVAIDALSSDSEGSENDEETAGMEGTARPRGLCAAEIFSGVEGYDVEPSHFGDMDVVCQKCKAYHWMDERLKSSSESRSLFSICCGNGSVDLPAFPDPPEPLRAWALGETAQGRTIANNFRLLNNAMALTSSQGKSPPPLPGGSGWEPAVRLHGKLTHYAGPLLAAEGREASFLQAYFLDSEENGERLAAVCRAVAHGRGGQLGFGRIPVSELDTTSRGLFDAVQMLYGMLLRENNLVKQFLTARERVQEIEATTGRPVPSLRVVVHANAVPAGCHVRVYNDAASTNGEVAAVVPQSDLDVPSMPQGTGHSGELKRDVVLMVRAPPEGAAPQGILRKVSFMNSWFDPTRFPLLFPLGTDGWHDGIRKTRGGKKVSLLDFMAYHLFTHEGQFAYLQRCKRLWGEYVVDQFIKVEHARLLWQRLNQKSLRCEMYSRVVDAVRDGSAATGRIGKGVLLHASHVASPRYMAENFADSMAVVRAFGKPALFGTFTCNPQWKEIQDALLPNQTPNDRPDLITRVFKLKLKELIKMIKEDNVFGYCLAFVMTIEFQKRGLPHAHWLVILRRQDVPQTADAYDKFIRAEIPKESDSPSLRAKVLKHMVHGPCGSHNVASPCMGMDGSCSKKFPKDLASATTATEDSYPNYRRRSPQDGGESVAFTRGNRASQIDNSWIVPYSPLLLEKFDCHINLEIVSSVAVVKYIYKYIYKGPDKAMASVVAATRDDEGGEEVGRQPRDEIQEYLDARWIAECEAVWRGLSNPVIFRDPAVMKMPVHLENQQPVFFAPGEVEGVAATAPKETKLTAFFSLMQAPDDGKSPSTTDLLYADIPRYFTWQTKTRKWRRRQRGVQRSSEDTPTMIGRVPGLHPSMGDVYYMRLLLYRVKGPGSFVDLRTYEGFVHPTYKDACAARQMLATNAVWDETLTEAASWKMPAALRELFASVVALIAPADVPDLLQKHYTALSEDMTYRLASRQAQGLDLDATEDDLRRIVLLDIKKHMRARNSCLQDHQILIPAARVGEDGEALEVLGEAPPPARRAGGQALAEQLPGNRDELLAAVAHRVPTLQPDQKVVWDAVSESIDGSMGRLFFLDAPGGAGKTYMAETLLNYTRGSGHIGLAVASSAIAATLMPLGRTAHSRFKIPIEINQTSFCGFTQSTDVAKMLKKTKLIVWDEASMAHRHCFETVDRSIVDVMGPDVASQITWLVCGDFRQVPAVVPKGSIAQIIRASLRKSPLMWSRFTRMQLTTNMRVKTRADAGQAEEASLFEAFGKWLLAIGDGVIRSAVVLQTEESARGTPAQGFDLETDLRAALPLASGQGGARRRSPRPGSTAAEQCTTKIRIPRAMCLPKGSEMQELLNSVFQEMSTVNPTNAAALDAMGERMILTTLNKDVLDLNELAIDQFPGQARTYSSIDTVSDEDMELAEVYTTEFLNTIDHSSVPTHAMVLKVGMTVMLLRNLAAQNGDCNGTRYIVTRLGDNVIELRQIGTNRRILIPKIDVTTSDCGLPIKLKRRQFPIRVAFAATINKAQGATLKRLGLWLPQPVFGHGQVSVSTSRVGDPREIIVGAPAAYYDDAGYIVTDNVVFTQLLNDDAV</sequence>
<dbReference type="Gene3D" id="3.40.50.300">
    <property type="entry name" value="P-loop containing nucleotide triphosphate hydrolases"/>
    <property type="match status" value="1"/>
</dbReference>
<keyword evidence="1" id="KW-0227">DNA damage</keyword>
<dbReference type="PANTHER" id="PTHR10492">
    <property type="match status" value="1"/>
</dbReference>
<dbReference type="GO" id="GO:0000723">
    <property type="term" value="P:telomere maintenance"/>
    <property type="evidence" value="ECO:0007669"/>
    <property type="project" value="InterPro"/>
</dbReference>
<feature type="domain" description="DNA helicase Pif1-like DEAD-box helicase" evidence="3">
    <location>
        <begin position="1196"/>
        <end position="1413"/>
    </location>
</feature>
<dbReference type="InterPro" id="IPR010285">
    <property type="entry name" value="DNA_helicase_pif1-like_DEAD"/>
</dbReference>
<keyword evidence="1" id="KW-0378">Hydrolase</keyword>
<gene>
    <name evidence="6" type="ORF">BU14_0297s0009</name>
</gene>
<dbReference type="GO" id="GO:0005524">
    <property type="term" value="F:ATP binding"/>
    <property type="evidence" value="ECO:0007669"/>
    <property type="project" value="UniProtKB-KW"/>
</dbReference>
<evidence type="ECO:0000313" key="6">
    <source>
        <dbReference type="EMBL" id="OSX74282.1"/>
    </source>
</evidence>
<accession>A0A1X6P0A4</accession>
<keyword evidence="1" id="KW-0234">DNA repair</keyword>
<dbReference type="Pfam" id="PF14214">
    <property type="entry name" value="Helitron_like_N"/>
    <property type="match status" value="1"/>
</dbReference>
<comment type="similarity">
    <text evidence="1">Belongs to the helicase family.</text>
</comment>
<dbReference type="GO" id="GO:0016887">
    <property type="term" value="F:ATP hydrolysis activity"/>
    <property type="evidence" value="ECO:0007669"/>
    <property type="project" value="RHEA"/>
</dbReference>
<name>A0A1X6P0A4_PORUM</name>